<organism evidence="2">
    <name type="scientific">Medioppia subpectinata</name>
    <dbReference type="NCBI Taxonomy" id="1979941"/>
    <lineage>
        <taxon>Eukaryota</taxon>
        <taxon>Metazoa</taxon>
        <taxon>Ecdysozoa</taxon>
        <taxon>Arthropoda</taxon>
        <taxon>Chelicerata</taxon>
        <taxon>Arachnida</taxon>
        <taxon>Acari</taxon>
        <taxon>Acariformes</taxon>
        <taxon>Sarcoptiformes</taxon>
        <taxon>Oribatida</taxon>
        <taxon>Brachypylina</taxon>
        <taxon>Oppioidea</taxon>
        <taxon>Oppiidae</taxon>
        <taxon>Medioppia</taxon>
    </lineage>
</organism>
<feature type="region of interest" description="Disordered" evidence="1">
    <location>
        <begin position="1"/>
        <end position="45"/>
    </location>
</feature>
<evidence type="ECO:0000313" key="3">
    <source>
        <dbReference type="Proteomes" id="UP000759131"/>
    </source>
</evidence>
<sequence>MAPKRNSWIITDIVPKDSDTRVVHKPKDNTNGPKKKKKRNSKEAVVTTKDKLVTDWVKEGEVFDSQKSKNKHHMMSTNQSFKTNNFRDNCLKNRMEKGMILLSPNVEKKIYTMKKALRKKDKELEEEITLSTLEGNHSIDADAVDIKPTIVKTEVTKKVVKF</sequence>
<dbReference type="EMBL" id="CAJPIZ010002335">
    <property type="protein sequence ID" value="CAG2104884.1"/>
    <property type="molecule type" value="Genomic_DNA"/>
</dbReference>
<feature type="region of interest" description="Disordered" evidence="1">
    <location>
        <begin position="66"/>
        <end position="85"/>
    </location>
</feature>
<feature type="compositionally biased region" description="Polar residues" evidence="1">
    <location>
        <begin position="75"/>
        <end position="85"/>
    </location>
</feature>
<name>A0A7R9KK38_9ACAR</name>
<gene>
    <name evidence="2" type="ORF">OSB1V03_LOCUS4899</name>
</gene>
<proteinExistence type="predicted"/>
<feature type="compositionally biased region" description="Basic and acidic residues" evidence="1">
    <location>
        <begin position="14"/>
        <end position="28"/>
    </location>
</feature>
<evidence type="ECO:0000256" key="1">
    <source>
        <dbReference type="SAM" id="MobiDB-lite"/>
    </source>
</evidence>
<keyword evidence="3" id="KW-1185">Reference proteome</keyword>
<evidence type="ECO:0000313" key="2">
    <source>
        <dbReference type="EMBL" id="CAD7624454.1"/>
    </source>
</evidence>
<dbReference type="Proteomes" id="UP000759131">
    <property type="component" value="Unassembled WGS sequence"/>
</dbReference>
<accession>A0A7R9KK38</accession>
<dbReference type="AlphaFoldDB" id="A0A7R9KK38"/>
<protein>
    <submittedName>
        <fullName evidence="2">Uncharacterized protein</fullName>
    </submittedName>
</protein>
<dbReference type="EMBL" id="OC856910">
    <property type="protein sequence ID" value="CAD7624454.1"/>
    <property type="molecule type" value="Genomic_DNA"/>
</dbReference>
<reference evidence="2" key="1">
    <citation type="submission" date="2020-11" db="EMBL/GenBank/DDBJ databases">
        <authorList>
            <person name="Tran Van P."/>
        </authorList>
    </citation>
    <scope>NUCLEOTIDE SEQUENCE</scope>
</reference>